<name>A0ACB8R211_9AGAM</name>
<reference evidence="1" key="1">
    <citation type="submission" date="2021-02" db="EMBL/GenBank/DDBJ databases">
        <authorList>
            <consortium name="DOE Joint Genome Institute"/>
            <person name="Ahrendt S."/>
            <person name="Looney B.P."/>
            <person name="Miyauchi S."/>
            <person name="Morin E."/>
            <person name="Drula E."/>
            <person name="Courty P.E."/>
            <person name="Chicoki N."/>
            <person name="Fauchery L."/>
            <person name="Kohler A."/>
            <person name="Kuo A."/>
            <person name="Labutti K."/>
            <person name="Pangilinan J."/>
            <person name="Lipzen A."/>
            <person name="Riley R."/>
            <person name="Andreopoulos W."/>
            <person name="He G."/>
            <person name="Johnson J."/>
            <person name="Barry K.W."/>
            <person name="Grigoriev I.V."/>
            <person name="Nagy L."/>
            <person name="Hibbett D."/>
            <person name="Henrissat B."/>
            <person name="Matheny P.B."/>
            <person name="Labbe J."/>
            <person name="Martin F."/>
        </authorList>
    </citation>
    <scope>NUCLEOTIDE SEQUENCE</scope>
    <source>
        <strain evidence="1">FP105234-sp</strain>
    </source>
</reference>
<dbReference type="EMBL" id="MU276591">
    <property type="protein sequence ID" value="KAI0038110.1"/>
    <property type="molecule type" value="Genomic_DNA"/>
</dbReference>
<gene>
    <name evidence="1" type="ORF">FA95DRAFT_1613630</name>
</gene>
<proteinExistence type="predicted"/>
<organism evidence="1 2">
    <name type="scientific">Auriscalpium vulgare</name>
    <dbReference type="NCBI Taxonomy" id="40419"/>
    <lineage>
        <taxon>Eukaryota</taxon>
        <taxon>Fungi</taxon>
        <taxon>Dikarya</taxon>
        <taxon>Basidiomycota</taxon>
        <taxon>Agaricomycotina</taxon>
        <taxon>Agaricomycetes</taxon>
        <taxon>Russulales</taxon>
        <taxon>Auriscalpiaceae</taxon>
        <taxon>Auriscalpium</taxon>
    </lineage>
</organism>
<reference evidence="1" key="2">
    <citation type="journal article" date="2022" name="New Phytol.">
        <title>Evolutionary transition to the ectomycorrhizal habit in the genomes of a hyperdiverse lineage of mushroom-forming fungi.</title>
        <authorList>
            <person name="Looney B."/>
            <person name="Miyauchi S."/>
            <person name="Morin E."/>
            <person name="Drula E."/>
            <person name="Courty P.E."/>
            <person name="Kohler A."/>
            <person name="Kuo A."/>
            <person name="LaButti K."/>
            <person name="Pangilinan J."/>
            <person name="Lipzen A."/>
            <person name="Riley R."/>
            <person name="Andreopoulos W."/>
            <person name="He G."/>
            <person name="Johnson J."/>
            <person name="Nolan M."/>
            <person name="Tritt A."/>
            <person name="Barry K.W."/>
            <person name="Grigoriev I.V."/>
            <person name="Nagy L.G."/>
            <person name="Hibbett D."/>
            <person name="Henrissat B."/>
            <person name="Matheny P.B."/>
            <person name="Labbe J."/>
            <person name="Martin F.M."/>
        </authorList>
    </citation>
    <scope>NUCLEOTIDE SEQUENCE</scope>
    <source>
        <strain evidence="1">FP105234-sp</strain>
    </source>
</reference>
<sequence>MYWLSGEDVPLQDIIPASLSQFYYWDEPRDESVTRLASELLVVAPLLQAAVVADDFMSWAEAASAYVDAVLDHATRVLSKWVVRHPARESVAIAELDELVVTWHRHKPLDTAPTRRVTPLRSTAPAHRDALDDTPRTSATSPRSTAPARRQHVLDNVPHTGVTSSRLAARSRGEEEEEKEKEEEKGVRRGRAGRGDKPKGLEAGEQALRGASHSPSPHPRSPSSPPPPYLAHTPTTTPNASAQHAAHVNASVSAARAPTAPTRRAPVNTASPRAAPTPAGVLPQQRCRADAAPTLVPVPVPSTTAQARAPQPRAAVAARPNASALVHGLPPFDASAPASVPTSAAPVPAGAATSTPHTHRDTVLTTAPALAIKPVPKHSRVPRGNARAPAQTQTRCHVPPLRTHHCAPSCCHSARCHPQSTCTPTHRAPTRAP</sequence>
<dbReference type="Proteomes" id="UP000814033">
    <property type="component" value="Unassembled WGS sequence"/>
</dbReference>
<evidence type="ECO:0000313" key="2">
    <source>
        <dbReference type="Proteomes" id="UP000814033"/>
    </source>
</evidence>
<evidence type="ECO:0000313" key="1">
    <source>
        <dbReference type="EMBL" id="KAI0038110.1"/>
    </source>
</evidence>
<accession>A0ACB8R211</accession>
<protein>
    <submittedName>
        <fullName evidence="1">Uncharacterized protein</fullName>
    </submittedName>
</protein>
<comment type="caution">
    <text evidence="1">The sequence shown here is derived from an EMBL/GenBank/DDBJ whole genome shotgun (WGS) entry which is preliminary data.</text>
</comment>
<keyword evidence="2" id="KW-1185">Reference proteome</keyword>